<dbReference type="Proteomes" id="UP000267517">
    <property type="component" value="Chromosome I"/>
</dbReference>
<proteinExistence type="predicted"/>
<accession>A0A250KGT8</accession>
<keyword evidence="1" id="KW-0472">Membrane</keyword>
<gene>
    <name evidence="2" type="ORF">PMEL1_01068</name>
</gene>
<keyword evidence="1" id="KW-0812">Transmembrane</keyword>
<evidence type="ECO:0000313" key="3">
    <source>
        <dbReference type="Proteomes" id="UP000267517"/>
    </source>
</evidence>
<keyword evidence="1" id="KW-1133">Transmembrane helix</keyword>
<evidence type="ECO:0000313" key="2">
    <source>
        <dbReference type="EMBL" id="BBA29144.1"/>
    </source>
</evidence>
<dbReference type="AlphaFoldDB" id="A0A250KGT8"/>
<dbReference type="OrthoDB" id="1454494at2"/>
<feature type="transmembrane region" description="Helical" evidence="1">
    <location>
        <begin position="171"/>
        <end position="192"/>
    </location>
</feature>
<evidence type="ECO:0000256" key="1">
    <source>
        <dbReference type="SAM" id="Phobius"/>
    </source>
</evidence>
<protein>
    <recommendedName>
        <fullName evidence="4">DUF4280 domain-containing protein</fullName>
    </recommendedName>
</protein>
<feature type="transmembrane region" description="Helical" evidence="1">
    <location>
        <begin position="56"/>
        <end position="78"/>
    </location>
</feature>
<dbReference type="EMBL" id="AP018049">
    <property type="protein sequence ID" value="BBA29144.1"/>
    <property type="molecule type" value="Genomic_DNA"/>
</dbReference>
<organism evidence="2 3">
    <name type="scientific">Prevotella melaninogenica</name>
    <dbReference type="NCBI Taxonomy" id="28132"/>
    <lineage>
        <taxon>Bacteria</taxon>
        <taxon>Pseudomonadati</taxon>
        <taxon>Bacteroidota</taxon>
        <taxon>Bacteroidia</taxon>
        <taxon>Bacteroidales</taxon>
        <taxon>Prevotellaceae</taxon>
        <taxon>Prevotella</taxon>
    </lineage>
</organism>
<evidence type="ECO:0008006" key="4">
    <source>
        <dbReference type="Google" id="ProtNLM"/>
    </source>
</evidence>
<feature type="transmembrane region" description="Helical" evidence="1">
    <location>
        <begin position="84"/>
        <end position="103"/>
    </location>
</feature>
<dbReference type="RefSeq" id="WP_120174284.1">
    <property type="nucleotide sequence ID" value="NZ_AP018049.1"/>
</dbReference>
<reference evidence="2 3" key="1">
    <citation type="submission" date="2017-05" db="EMBL/GenBank/DDBJ databases">
        <title>whole genome sequence of Prevotella melaninogenica GAI 07411.</title>
        <authorList>
            <person name="Kondo Y."/>
            <person name="Hoshino T."/>
        </authorList>
    </citation>
    <scope>NUCLEOTIDE SEQUENCE [LARGE SCALE GENOMIC DNA]</scope>
    <source>
        <strain evidence="2 3">GAI 07411</strain>
    </source>
</reference>
<feature type="transmembrane region" description="Helical" evidence="1">
    <location>
        <begin position="207"/>
        <end position="228"/>
    </location>
</feature>
<sequence>MGKLYIPENVWLVCSEGTSTQQMLVTSQSTVKIDGGHLMATTADRVKTDFGCKKEALADAIGVAICAMVIAACVVGTGGLGACAIIGLAGAAGAVGGGILGRVSPCGCARCMGPWQNYSPSVIVSGYNALLDDSFSICSKGGTIKIMFSKEAAEAYAALVAMKSNTEIANVAAIAFALPFVLKGAGTAIIGFKGGFTAALAVSSKAAFLYTLEASMIGGASYGIGILVKEGKESIYKKAGVYNYTKGKEEDEVTSILGNDDGQKDLFDAKSNIGKVGKIGKRKSYSITSYEKMSYEREGYLSTTKGYIEEKSWETVEEKANWKYKATSTKSIEKISSTDKLTQSTGAYYMKEEYTLKTGKDYNIGKGLGSDLKKGINPFGHMFAIDLLIDLSRGICNKLLENKKKDYEKVLTTEQKARNAKNVKTK</sequence>
<name>A0A250KGT8_9BACT</name>
<dbReference type="Pfam" id="PF14107">
    <property type="entry name" value="DUF4280"/>
    <property type="match status" value="1"/>
</dbReference>
<dbReference type="InterPro" id="IPR025460">
    <property type="entry name" value="DUF4280"/>
</dbReference>